<reference evidence="4" key="1">
    <citation type="submission" date="2020-10" db="EMBL/GenBank/DDBJ databases">
        <authorList>
            <person name="Gilroy R."/>
        </authorList>
    </citation>
    <scope>NUCLEOTIDE SEQUENCE</scope>
    <source>
        <strain evidence="4">11167</strain>
    </source>
</reference>
<comment type="caution">
    <text evidence="4">The sequence shown here is derived from an EMBL/GenBank/DDBJ whole genome shotgun (WGS) entry which is preliminary data.</text>
</comment>
<dbReference type="PANTHER" id="PTHR42679:SF2">
    <property type="entry name" value="S-METHYL-5'-THIOADENOSINE PHOSPHORYLASE"/>
    <property type="match status" value="1"/>
</dbReference>
<keyword evidence="1" id="KW-0328">Glycosyltransferase</keyword>
<keyword evidence="2" id="KW-0808">Transferase</keyword>
<accession>A0A9D9HAK4</accession>
<dbReference type="PANTHER" id="PTHR42679">
    <property type="entry name" value="S-METHYL-5'-THIOADENOSINE PHOSPHORYLASE"/>
    <property type="match status" value="1"/>
</dbReference>
<dbReference type="GO" id="GO:0019509">
    <property type="term" value="P:L-methionine salvage from methylthioadenosine"/>
    <property type="evidence" value="ECO:0007669"/>
    <property type="project" value="TreeGrafter"/>
</dbReference>
<name>A0A9D9HAK4_9SPIR</name>
<dbReference type="Pfam" id="PF01048">
    <property type="entry name" value="PNP_UDP_1"/>
    <property type="match status" value="1"/>
</dbReference>
<reference evidence="4" key="2">
    <citation type="journal article" date="2021" name="PeerJ">
        <title>Extensive microbial diversity within the chicken gut microbiome revealed by metagenomics and culture.</title>
        <authorList>
            <person name="Gilroy R."/>
            <person name="Ravi A."/>
            <person name="Getino M."/>
            <person name="Pursley I."/>
            <person name="Horton D.L."/>
            <person name="Alikhan N.F."/>
            <person name="Baker D."/>
            <person name="Gharbi K."/>
            <person name="Hall N."/>
            <person name="Watson M."/>
            <person name="Adriaenssens E.M."/>
            <person name="Foster-Nyarko E."/>
            <person name="Jarju S."/>
            <person name="Secka A."/>
            <person name="Antonio M."/>
            <person name="Oren A."/>
            <person name="Chaudhuri R.R."/>
            <person name="La Ragione R."/>
            <person name="Hildebrand F."/>
            <person name="Pallen M.J."/>
        </authorList>
    </citation>
    <scope>NUCLEOTIDE SEQUENCE</scope>
    <source>
        <strain evidence="4">11167</strain>
    </source>
</reference>
<dbReference type="InterPro" id="IPR035994">
    <property type="entry name" value="Nucleoside_phosphorylase_sf"/>
</dbReference>
<dbReference type="GO" id="GO:0005829">
    <property type="term" value="C:cytosol"/>
    <property type="evidence" value="ECO:0007669"/>
    <property type="project" value="TreeGrafter"/>
</dbReference>
<dbReference type="AlphaFoldDB" id="A0A9D9HAK4"/>
<dbReference type="InterPro" id="IPR000845">
    <property type="entry name" value="Nucleoside_phosphorylase_d"/>
</dbReference>
<dbReference type="EMBL" id="JADIMU010000022">
    <property type="protein sequence ID" value="MBO8442818.1"/>
    <property type="molecule type" value="Genomic_DNA"/>
</dbReference>
<dbReference type="GO" id="GO:0017061">
    <property type="term" value="F:S-methyl-5-thioadenosine phosphorylase activity"/>
    <property type="evidence" value="ECO:0007669"/>
    <property type="project" value="InterPro"/>
</dbReference>
<protein>
    <submittedName>
        <fullName evidence="4">MTAP family purine nucleoside phosphorylase</fullName>
    </submittedName>
</protein>
<dbReference type="GO" id="GO:0009116">
    <property type="term" value="P:nucleoside metabolic process"/>
    <property type="evidence" value="ECO:0007669"/>
    <property type="project" value="InterPro"/>
</dbReference>
<dbReference type="InterPro" id="IPR010044">
    <property type="entry name" value="MTAP"/>
</dbReference>
<organism evidence="4 5">
    <name type="scientific">Candidatus Aphodenecus pullistercoris</name>
    <dbReference type="NCBI Taxonomy" id="2840669"/>
    <lineage>
        <taxon>Bacteria</taxon>
        <taxon>Pseudomonadati</taxon>
        <taxon>Spirochaetota</taxon>
        <taxon>Spirochaetia</taxon>
        <taxon>Spirochaetales</taxon>
        <taxon>Candidatus Aphodenecus</taxon>
    </lineage>
</organism>
<sequence>MKGIIAGTGVDRILADLEEITVDTDFGQVACYRRGDVVVIPRHGRGHVLAPGAINYKANAMALRVLGCERVIGIHAVGSITSRLAPGDFGLVEDFLDFSGRNLTFCDGTTLPLRHVGMVRCFDRALVTDFVKATYRTGRRDIKAGIVYATTAGPRLETPAEIRAMRNIGCDVVGMTLASEAVLLRELDIPHAAVAYSINWAAGLDEEGVSFLEDESIERLARTILSITLDALEA</sequence>
<gene>
    <name evidence="4" type="ORF">IAC42_03570</name>
</gene>
<evidence type="ECO:0000313" key="4">
    <source>
        <dbReference type="EMBL" id="MBO8442818.1"/>
    </source>
</evidence>
<feature type="domain" description="Nucleoside phosphorylase" evidence="3">
    <location>
        <begin position="4"/>
        <end position="227"/>
    </location>
</feature>
<dbReference type="CDD" id="cd09010">
    <property type="entry name" value="MTAP_SsMTAPII_like_MTIP"/>
    <property type="match status" value="1"/>
</dbReference>
<dbReference type="Proteomes" id="UP000823633">
    <property type="component" value="Unassembled WGS sequence"/>
</dbReference>
<evidence type="ECO:0000256" key="1">
    <source>
        <dbReference type="ARBA" id="ARBA00022676"/>
    </source>
</evidence>
<dbReference type="SUPFAM" id="SSF53167">
    <property type="entry name" value="Purine and uridine phosphorylases"/>
    <property type="match status" value="1"/>
</dbReference>
<evidence type="ECO:0000313" key="5">
    <source>
        <dbReference type="Proteomes" id="UP000823633"/>
    </source>
</evidence>
<evidence type="ECO:0000256" key="2">
    <source>
        <dbReference type="ARBA" id="ARBA00022679"/>
    </source>
</evidence>
<dbReference type="Gene3D" id="3.40.50.1580">
    <property type="entry name" value="Nucleoside phosphorylase domain"/>
    <property type="match status" value="1"/>
</dbReference>
<evidence type="ECO:0000259" key="3">
    <source>
        <dbReference type="Pfam" id="PF01048"/>
    </source>
</evidence>
<proteinExistence type="predicted"/>